<gene>
    <name evidence="1" type="ORF">CRP01_08980</name>
</gene>
<dbReference type="EMBL" id="PDUD01000013">
    <property type="protein sequence ID" value="PHN06938.1"/>
    <property type="molecule type" value="Genomic_DNA"/>
</dbReference>
<dbReference type="Proteomes" id="UP000223913">
    <property type="component" value="Unassembled WGS sequence"/>
</dbReference>
<evidence type="ECO:0000313" key="2">
    <source>
        <dbReference type="Proteomes" id="UP000223913"/>
    </source>
</evidence>
<organism evidence="1 2">
    <name type="scientific">Flavilitoribacter nigricans (strain ATCC 23147 / DSM 23189 / NBRC 102662 / NCIMB 1420 / SS-2)</name>
    <name type="common">Lewinella nigricans</name>
    <dbReference type="NCBI Taxonomy" id="1122177"/>
    <lineage>
        <taxon>Bacteria</taxon>
        <taxon>Pseudomonadati</taxon>
        <taxon>Bacteroidota</taxon>
        <taxon>Saprospiria</taxon>
        <taxon>Saprospirales</taxon>
        <taxon>Lewinellaceae</taxon>
        <taxon>Flavilitoribacter</taxon>
    </lineage>
</organism>
<dbReference type="RefSeq" id="WP_099149689.1">
    <property type="nucleotide sequence ID" value="NZ_PDUD01000013.1"/>
</dbReference>
<evidence type="ECO:0000313" key="1">
    <source>
        <dbReference type="EMBL" id="PHN06938.1"/>
    </source>
</evidence>
<name>A0A2D0NEV5_FLAN2</name>
<proteinExistence type="predicted"/>
<comment type="caution">
    <text evidence="1">The sequence shown here is derived from an EMBL/GenBank/DDBJ whole genome shotgun (WGS) entry which is preliminary data.</text>
</comment>
<accession>A0A2D0NEV5</accession>
<dbReference type="AlphaFoldDB" id="A0A2D0NEV5"/>
<sequence length="167" mass="18029">MANNNEFGAPGTLGDRLEALEKSLRGFGRMTRSELVMAASKLQLKDRAALVSRIRFVERSGQVKVQREKPLVESIGSNLRKRGGDIDGIGFSFARHGIFLEHGVGKHRPKGSPAAAQLRAKIGAPWLAPTMDSAVEKLADLLAEEYADIVAAEVVIKIPGVIDTSIK</sequence>
<dbReference type="OrthoDB" id="1028986at2"/>
<keyword evidence="2" id="KW-1185">Reference proteome</keyword>
<protein>
    <submittedName>
        <fullName evidence="1">Uncharacterized protein</fullName>
    </submittedName>
</protein>
<reference evidence="1 2" key="1">
    <citation type="submission" date="2017-10" db="EMBL/GenBank/DDBJ databases">
        <title>The draft genome sequence of Lewinella nigricans NBRC 102662.</title>
        <authorList>
            <person name="Wang K."/>
        </authorList>
    </citation>
    <scope>NUCLEOTIDE SEQUENCE [LARGE SCALE GENOMIC DNA]</scope>
    <source>
        <strain evidence="1 2">NBRC 102662</strain>
    </source>
</reference>